<accession>N1QTN7</accession>
<dbReference type="GO" id="GO:0043531">
    <property type="term" value="F:ADP binding"/>
    <property type="evidence" value="ECO:0007669"/>
    <property type="project" value="InterPro"/>
</dbReference>
<keyword evidence="3" id="KW-0677">Repeat</keyword>
<feature type="domain" description="Disease resistance protein winged helix" evidence="9">
    <location>
        <begin position="488"/>
        <end position="550"/>
    </location>
</feature>
<evidence type="ECO:0000256" key="6">
    <source>
        <dbReference type="ARBA" id="ARBA00022840"/>
    </source>
</evidence>
<dbReference type="PRINTS" id="PR00364">
    <property type="entry name" value="DISEASERSIST"/>
</dbReference>
<dbReference type="InterPro" id="IPR058922">
    <property type="entry name" value="WHD_DRP"/>
</dbReference>
<evidence type="ECO:0000256" key="4">
    <source>
        <dbReference type="ARBA" id="ARBA00022741"/>
    </source>
</evidence>
<comment type="similarity">
    <text evidence="1">Belongs to the disease resistance NB-LRR family.</text>
</comment>
<keyword evidence="6" id="KW-0067">ATP-binding</keyword>
<dbReference type="Pfam" id="PF18052">
    <property type="entry name" value="Rx_N"/>
    <property type="match status" value="1"/>
</dbReference>
<dbReference type="Gene3D" id="3.80.10.10">
    <property type="entry name" value="Ribonuclease Inhibitor"/>
    <property type="match status" value="2"/>
</dbReference>
<dbReference type="Pfam" id="PF00931">
    <property type="entry name" value="NB-ARC"/>
    <property type="match status" value="1"/>
</dbReference>
<dbReference type="PANTHER" id="PTHR36766">
    <property type="entry name" value="PLANT BROAD-SPECTRUM MILDEW RESISTANCE PROTEIN RPW8"/>
    <property type="match status" value="1"/>
</dbReference>
<dbReference type="InterPro" id="IPR027417">
    <property type="entry name" value="P-loop_NTPase"/>
</dbReference>
<dbReference type="Pfam" id="PF23559">
    <property type="entry name" value="WHD_DRP"/>
    <property type="match status" value="1"/>
</dbReference>
<keyword evidence="2" id="KW-0433">Leucine-rich repeat</keyword>
<dbReference type="InterPro" id="IPR041118">
    <property type="entry name" value="Rx_N"/>
</dbReference>
<dbReference type="GO" id="GO:0051707">
    <property type="term" value="P:response to other organism"/>
    <property type="evidence" value="ECO:0007669"/>
    <property type="project" value="UniProtKB-ARBA"/>
</dbReference>
<dbReference type="SUPFAM" id="SSF52058">
    <property type="entry name" value="L domain-like"/>
    <property type="match status" value="2"/>
</dbReference>
<evidence type="ECO:0000256" key="2">
    <source>
        <dbReference type="ARBA" id="ARBA00022614"/>
    </source>
</evidence>
<evidence type="ECO:0000256" key="1">
    <source>
        <dbReference type="ARBA" id="ARBA00008894"/>
    </source>
</evidence>
<keyword evidence="4" id="KW-0547">Nucleotide-binding</keyword>
<evidence type="ECO:0000256" key="5">
    <source>
        <dbReference type="ARBA" id="ARBA00022821"/>
    </source>
</evidence>
<dbReference type="Gene3D" id="1.10.8.430">
    <property type="entry name" value="Helical domain of apoptotic protease-activating factors"/>
    <property type="match status" value="1"/>
</dbReference>
<dbReference type="Gene3D" id="3.40.50.300">
    <property type="entry name" value="P-loop containing nucleotide triphosphate hydrolases"/>
    <property type="match status" value="1"/>
</dbReference>
<feature type="domain" description="NB-ARC" evidence="7">
    <location>
        <begin position="221"/>
        <end position="400"/>
    </location>
</feature>
<keyword evidence="5" id="KW-0611">Plant defense</keyword>
<evidence type="ECO:0000313" key="11">
    <source>
        <dbReference type="EnsemblPlants" id="EMT00496"/>
    </source>
</evidence>
<dbReference type="InterPro" id="IPR056789">
    <property type="entry name" value="LRR_R13L1-DRL21"/>
</dbReference>
<evidence type="ECO:0000259" key="10">
    <source>
        <dbReference type="Pfam" id="PF25019"/>
    </source>
</evidence>
<dbReference type="InterPro" id="IPR002182">
    <property type="entry name" value="NB-ARC"/>
</dbReference>
<dbReference type="InterPro" id="IPR042197">
    <property type="entry name" value="Apaf_helical"/>
</dbReference>
<name>N1QTN7_AEGTA</name>
<protein>
    <submittedName>
        <fullName evidence="11">Putative disease resistance protein RGA3</fullName>
    </submittedName>
</protein>
<dbReference type="GO" id="GO:0005524">
    <property type="term" value="F:ATP binding"/>
    <property type="evidence" value="ECO:0007669"/>
    <property type="project" value="UniProtKB-KW"/>
</dbReference>
<dbReference type="Pfam" id="PF25019">
    <property type="entry name" value="LRR_R13L1-DRL21"/>
    <property type="match status" value="1"/>
</dbReference>
<dbReference type="ExpressionAtlas" id="N1QTN7">
    <property type="expression patterns" value="baseline"/>
</dbReference>
<dbReference type="GO" id="GO:0006952">
    <property type="term" value="P:defense response"/>
    <property type="evidence" value="ECO:0007669"/>
    <property type="project" value="UniProtKB-KW"/>
</dbReference>
<proteinExistence type="inferred from homology"/>
<evidence type="ECO:0000256" key="3">
    <source>
        <dbReference type="ARBA" id="ARBA00022737"/>
    </source>
</evidence>
<dbReference type="PANTHER" id="PTHR36766:SF64">
    <property type="entry name" value="OS12G0206100 PROTEIN"/>
    <property type="match status" value="1"/>
</dbReference>
<dbReference type="EnsemblPlants" id="EMT00496">
    <property type="protein sequence ID" value="EMT00496"/>
    <property type="gene ID" value="F775_19584"/>
</dbReference>
<reference evidence="11" key="1">
    <citation type="submission" date="2015-06" db="UniProtKB">
        <authorList>
            <consortium name="EnsemblPlants"/>
        </authorList>
    </citation>
    <scope>IDENTIFICATION</scope>
</reference>
<dbReference type="SUPFAM" id="SSF52540">
    <property type="entry name" value="P-loop containing nucleoside triphosphate hydrolases"/>
    <property type="match status" value="1"/>
</dbReference>
<evidence type="ECO:0000259" key="7">
    <source>
        <dbReference type="Pfam" id="PF00931"/>
    </source>
</evidence>
<dbReference type="Gene3D" id="1.10.10.10">
    <property type="entry name" value="Winged helix-like DNA-binding domain superfamily/Winged helix DNA-binding domain"/>
    <property type="match status" value="1"/>
</dbReference>
<evidence type="ECO:0000259" key="8">
    <source>
        <dbReference type="Pfam" id="PF18052"/>
    </source>
</evidence>
<sequence length="1311" mass="148830">METAIGAAGWLVGKVLNKLSDDLVAAYVASSELGLNSEQINTKLKYMQGLLEAAQSRDVSRNRGLQSLLEDLSKKADEAEDALDELHYFMIQDQLDGTQEAVPELGDDLRGHALHVHHATRSTFGKWLTCFSCTRPKHIDRDAIAVVTNNRGGGLEKLTFNRVAMSHKIKLVIESIHSLCDPVSDLLNKIPNSSTSVTLKRPPTGSTVAQDILYGRKVIFEKTVNALTRGRYDNEALSVLPFVGPGGMGKTTFTQHLYNDERIERHFAVRVWICASTDFDVIKLTRQILSGIPKTEEEEEEEENNRTNETTSLDQLQKSIIRRLKSKRILVVLDDIWKFSSQAAWKNLLAPFTKGEIKGSVVLVTTRFPSIAKMVKTTDPVELHGLDPNDFFAFFEACIFGHSKPRHYEDDLIEVARDIAKKLKGSPLAANTVGRLLKKNLSREYWIGVLEKNEWKNTKNDDDIMPSLKISYDYLPFDLQKCFSYCALFPQGHRFSVLEITQFWIAIGILDPSSPNTKNYLEELVENGFIMKGDDKFGQYYVMHDLLHELSRNVSSQECVNISSLHFRAYEVPQSIRHLSITIEDLYDESFVGEISRLKSRIDIGNLRSLMIFGLQDVRIGNVLKDTFREIKGLRVLFIAMNNPLCLSKSFSNLIHLQYLKISSPFGLEMTLPSTLSRFYHLKFLDLEDWHGSEKLPKDISRLVNLHHLHSSKELHSNIPEVGKMKCLQELKEFNVKKESVGFELRELGELIELGGELSICNLDTVASKTEASGAKLKNKRNLKELRLVWCAEHQTIHDDVLDGLHPPPNLRLLAIINPGVAPVPSWLFSDISTKRLESLHLEGVSWGTLPPFEQLSHLSQLILKNIAGMRVLGPGFGGVTDRSFMYLKAIVLEDMPDLVEWVGGPNGHLFSRFESIKIKDCLFLRSFPFLEFSGHFTNLCRLDVDNCPNLSRFPAMPHTSTLTYARVEEYGRPKLLYDGMKLTVDGFNGSLVFQNMNKVEVLKIRDVANFSLSDLQKQKSLRCLDVKRCNNIFSEELDDSIILHSVQDLRLEELCTTGELFSKMLKCFPALSQLRTTECRRLYLLPVKERGSFQLEEFVVDSISLVLVPFVCRHLAATLHTLEFRWDMEVETFTQWQEQALQLLISLQRLKFGTCNRLRFLPKGLQHLSSLRELVIFSCGKLRSLPHQADLPASLQTLQVLYCSPKLTEKAEKLKETDRYFSALISEKLQPMQWQNLSLFSEAAIQQSSLLTMLPIGGPKTEGSYNSRCIIVNSWLLWMTDITICFVSTFAKQLIDGAWVPGIRPVHCEN</sequence>
<feature type="domain" description="Disease resistance N-terminal" evidence="8">
    <location>
        <begin position="12"/>
        <end position="94"/>
    </location>
</feature>
<evidence type="ECO:0000259" key="9">
    <source>
        <dbReference type="Pfam" id="PF23559"/>
    </source>
</evidence>
<feature type="domain" description="R13L1/DRL21-like LRR repeat region" evidence="10">
    <location>
        <begin position="745"/>
        <end position="866"/>
    </location>
</feature>
<organism evidence="11">
    <name type="scientific">Aegilops tauschii</name>
    <name type="common">Tausch's goatgrass</name>
    <name type="synonym">Aegilops squarrosa</name>
    <dbReference type="NCBI Taxonomy" id="37682"/>
    <lineage>
        <taxon>Eukaryota</taxon>
        <taxon>Viridiplantae</taxon>
        <taxon>Streptophyta</taxon>
        <taxon>Embryophyta</taxon>
        <taxon>Tracheophyta</taxon>
        <taxon>Spermatophyta</taxon>
        <taxon>Magnoliopsida</taxon>
        <taxon>Liliopsida</taxon>
        <taxon>Poales</taxon>
        <taxon>Poaceae</taxon>
        <taxon>BOP clade</taxon>
        <taxon>Pooideae</taxon>
        <taxon>Triticodae</taxon>
        <taxon>Triticeae</taxon>
        <taxon>Triticinae</taxon>
        <taxon>Aegilops</taxon>
    </lineage>
</organism>
<dbReference type="InterPro" id="IPR036388">
    <property type="entry name" value="WH-like_DNA-bd_sf"/>
</dbReference>
<dbReference type="InterPro" id="IPR032675">
    <property type="entry name" value="LRR_dom_sf"/>
</dbReference>